<feature type="domain" description="YdbS-like PH" evidence="2">
    <location>
        <begin position="84"/>
        <end position="161"/>
    </location>
</feature>
<keyword evidence="1" id="KW-0812">Transmembrane</keyword>
<proteinExistence type="predicted"/>
<evidence type="ECO:0000259" key="2">
    <source>
        <dbReference type="Pfam" id="PF03703"/>
    </source>
</evidence>
<dbReference type="Proteomes" id="UP001501079">
    <property type="component" value="Unassembled WGS sequence"/>
</dbReference>
<dbReference type="EMBL" id="BAABBW010000004">
    <property type="protein sequence ID" value="GAA4178358.1"/>
    <property type="molecule type" value="Genomic_DNA"/>
</dbReference>
<keyword evidence="1" id="KW-0472">Membrane</keyword>
<evidence type="ECO:0000313" key="4">
    <source>
        <dbReference type="Proteomes" id="UP001501079"/>
    </source>
</evidence>
<feature type="transmembrane region" description="Helical" evidence="1">
    <location>
        <begin position="29"/>
        <end position="53"/>
    </location>
</feature>
<comment type="caution">
    <text evidence="3">The sequence shown here is derived from an EMBL/GenBank/DDBJ whole genome shotgun (WGS) entry which is preliminary data.</text>
</comment>
<feature type="transmembrane region" description="Helical" evidence="1">
    <location>
        <begin position="59"/>
        <end position="79"/>
    </location>
</feature>
<dbReference type="PANTHER" id="PTHR34473">
    <property type="entry name" value="UPF0699 TRANSMEMBRANE PROTEIN YDBS"/>
    <property type="match status" value="1"/>
</dbReference>
<evidence type="ECO:0000313" key="3">
    <source>
        <dbReference type="EMBL" id="GAA4178358.1"/>
    </source>
</evidence>
<name>A0ABP8A5P6_9MICO</name>
<dbReference type="PANTHER" id="PTHR34473:SF3">
    <property type="entry name" value="TRANSMEMBRANE PROTEIN-RELATED"/>
    <property type="match status" value="1"/>
</dbReference>
<dbReference type="InterPro" id="IPR005182">
    <property type="entry name" value="YdbS-like_PH"/>
</dbReference>
<organism evidence="3 4">
    <name type="scientific">Gryllotalpicola koreensis</name>
    <dbReference type="NCBI Taxonomy" id="993086"/>
    <lineage>
        <taxon>Bacteria</taxon>
        <taxon>Bacillati</taxon>
        <taxon>Actinomycetota</taxon>
        <taxon>Actinomycetes</taxon>
        <taxon>Micrococcales</taxon>
        <taxon>Microbacteriaceae</taxon>
        <taxon>Gryllotalpicola</taxon>
    </lineage>
</organism>
<sequence>MLSGLGRTMTLVAQRLDIDGDWQRVSPKYVWIVIVGSLVAAVISAAVVAFVWYLGDWAWWGWLLVAAWAIGYAAQLVFAPRRARAIGYRMREDDLVVRRGIAWLRFVAVPYGRMQLIDVTRGPISRALGLSDLRFVTASASSNVAIPGLPAESADELRDRLIALAETRRAGL</sequence>
<evidence type="ECO:0000256" key="1">
    <source>
        <dbReference type="SAM" id="Phobius"/>
    </source>
</evidence>
<gene>
    <name evidence="3" type="ORF">GCM10022287_28570</name>
</gene>
<reference evidence="4" key="1">
    <citation type="journal article" date="2019" name="Int. J. Syst. Evol. Microbiol.">
        <title>The Global Catalogue of Microorganisms (GCM) 10K type strain sequencing project: providing services to taxonomists for standard genome sequencing and annotation.</title>
        <authorList>
            <consortium name="The Broad Institute Genomics Platform"/>
            <consortium name="The Broad Institute Genome Sequencing Center for Infectious Disease"/>
            <person name="Wu L."/>
            <person name="Ma J."/>
        </authorList>
    </citation>
    <scope>NUCLEOTIDE SEQUENCE [LARGE SCALE GENOMIC DNA]</scope>
    <source>
        <strain evidence="4">JCM 17591</strain>
    </source>
</reference>
<protein>
    <recommendedName>
        <fullName evidence="2">YdbS-like PH domain-containing protein</fullName>
    </recommendedName>
</protein>
<accession>A0ABP8A5P6</accession>
<keyword evidence="1" id="KW-1133">Transmembrane helix</keyword>
<dbReference type="Pfam" id="PF03703">
    <property type="entry name" value="bPH_2"/>
    <property type="match status" value="1"/>
</dbReference>
<keyword evidence="4" id="KW-1185">Reference proteome</keyword>